<evidence type="ECO:0000313" key="1">
    <source>
        <dbReference type="EMBL" id="AGC77020.1"/>
    </source>
</evidence>
<accession>L7W5S3</accession>
<sequence>MRNQLYNVAIFVLILLSRKRNRDKLSYFTRRNNLHLKTKKGT</sequence>
<dbReference type="AlphaFoldDB" id="L7W5S3"/>
<dbReference type="HOGENOM" id="CLU_3254840_0_0_10"/>
<name>L7W5S3_NONDD</name>
<dbReference type="EMBL" id="CP001397">
    <property type="protein sequence ID" value="AGC77020.1"/>
    <property type="molecule type" value="Genomic_DNA"/>
</dbReference>
<reference evidence="1 2" key="1">
    <citation type="journal article" date="2013" name="Genome Biol. Evol.">
        <title>Genomic makeup of the marine flavobacterium Nonlabens (Donghaeana) dokdonensis DSW-6 and identification of a novel class of rhodopsins.</title>
        <authorList>
            <person name="Kwon S.K."/>
            <person name="Kim B.K."/>
            <person name="Song J.Y."/>
            <person name="Kwak M.J."/>
            <person name="Lee C.H."/>
            <person name="Yoon J.H."/>
            <person name="Oh T.K."/>
            <person name="Kim J.F."/>
        </authorList>
    </citation>
    <scope>NUCLEOTIDE SEQUENCE [LARGE SCALE GENOMIC DNA]</scope>
    <source>
        <strain evidence="2">DSM 17205 / KCTC 12402 / DSW-6</strain>
    </source>
</reference>
<dbReference type="Proteomes" id="UP000011173">
    <property type="component" value="Chromosome"/>
</dbReference>
<proteinExistence type="predicted"/>
<evidence type="ECO:0000313" key="2">
    <source>
        <dbReference type="Proteomes" id="UP000011173"/>
    </source>
</evidence>
<gene>
    <name evidence="1" type="ordered locus">DDD_1893</name>
</gene>
<organism evidence="1 2">
    <name type="scientific">Nonlabens dokdonensis (strain DSM 17205 / KCTC 12402 / DSW-6)</name>
    <name type="common">Donghaeana dokdonensis</name>
    <dbReference type="NCBI Taxonomy" id="592029"/>
    <lineage>
        <taxon>Bacteria</taxon>
        <taxon>Pseudomonadati</taxon>
        <taxon>Bacteroidota</taxon>
        <taxon>Flavobacteriia</taxon>
        <taxon>Flavobacteriales</taxon>
        <taxon>Flavobacteriaceae</taxon>
        <taxon>Nonlabens</taxon>
    </lineage>
</organism>
<dbReference type="KEGG" id="ndo:DDD_1893"/>
<protein>
    <submittedName>
        <fullName evidence="1">Uncharacterized protein</fullName>
    </submittedName>
</protein>